<reference evidence="1 2" key="1">
    <citation type="submission" date="2019-09" db="EMBL/GenBank/DDBJ databases">
        <title>Chitinophaga ginsengihumi sp. nov., isolated from soil of ginseng rhizosphere.</title>
        <authorList>
            <person name="Lee J."/>
        </authorList>
    </citation>
    <scope>NUCLEOTIDE SEQUENCE [LARGE SCALE GENOMIC DNA]</scope>
    <source>
        <strain evidence="1 2">BN140078</strain>
    </source>
</reference>
<dbReference type="Proteomes" id="UP000324611">
    <property type="component" value="Unassembled WGS sequence"/>
</dbReference>
<evidence type="ECO:0000313" key="1">
    <source>
        <dbReference type="EMBL" id="KAA2238487.1"/>
    </source>
</evidence>
<keyword evidence="2" id="KW-1185">Reference proteome</keyword>
<reference evidence="1 2" key="2">
    <citation type="submission" date="2019-09" db="EMBL/GenBank/DDBJ databases">
        <authorList>
            <person name="Jin C."/>
        </authorList>
    </citation>
    <scope>NUCLEOTIDE SEQUENCE [LARGE SCALE GENOMIC DNA]</scope>
    <source>
        <strain evidence="1 2">BN140078</strain>
    </source>
</reference>
<proteinExistence type="predicted"/>
<dbReference type="EMBL" id="VUOC01000004">
    <property type="protein sequence ID" value="KAA2238487.1"/>
    <property type="molecule type" value="Genomic_DNA"/>
</dbReference>
<evidence type="ECO:0000313" key="2">
    <source>
        <dbReference type="Proteomes" id="UP000324611"/>
    </source>
</evidence>
<organism evidence="1 2">
    <name type="scientific">Chitinophaga agrisoli</name>
    <dbReference type="NCBI Taxonomy" id="2607653"/>
    <lineage>
        <taxon>Bacteria</taxon>
        <taxon>Pseudomonadati</taxon>
        <taxon>Bacteroidota</taxon>
        <taxon>Chitinophagia</taxon>
        <taxon>Chitinophagales</taxon>
        <taxon>Chitinophagaceae</taxon>
        <taxon>Chitinophaga</taxon>
    </lineage>
</organism>
<dbReference type="RefSeq" id="WP_149839667.1">
    <property type="nucleotide sequence ID" value="NZ_VUOC01000004.1"/>
</dbReference>
<name>A0A5B2VJV2_9BACT</name>
<dbReference type="AlphaFoldDB" id="A0A5B2VJV2"/>
<protein>
    <submittedName>
        <fullName evidence="1">Uncharacterized protein</fullName>
    </submittedName>
</protein>
<accession>A0A5B2VJV2</accession>
<gene>
    <name evidence="1" type="ORF">F0L74_19885</name>
</gene>
<comment type="caution">
    <text evidence="1">The sequence shown here is derived from an EMBL/GenBank/DDBJ whole genome shotgun (WGS) entry which is preliminary data.</text>
</comment>
<sequence length="93" mass="10480">MMTAPSSSTCTLYIQDVWRDPNTPGKFHLLGEIVSAPPERKDNTFFAIGRRIEAFTFSLPRDVRAGATARADVEFMGDPFVQRYLLTNLERVA</sequence>